<dbReference type="Proteomes" id="UP000324222">
    <property type="component" value="Unassembled WGS sequence"/>
</dbReference>
<keyword evidence="3" id="KW-1185">Reference proteome</keyword>
<dbReference type="AlphaFoldDB" id="A0A5B7I590"/>
<evidence type="ECO:0000313" key="3">
    <source>
        <dbReference type="Proteomes" id="UP000324222"/>
    </source>
</evidence>
<feature type="region of interest" description="Disordered" evidence="1">
    <location>
        <begin position="45"/>
        <end position="68"/>
    </location>
</feature>
<evidence type="ECO:0000313" key="2">
    <source>
        <dbReference type="EMBL" id="MPC78892.1"/>
    </source>
</evidence>
<reference evidence="2 3" key="1">
    <citation type="submission" date="2019-05" db="EMBL/GenBank/DDBJ databases">
        <title>Another draft genome of Portunus trituberculatus and its Hox gene families provides insights of decapod evolution.</title>
        <authorList>
            <person name="Jeong J.-H."/>
            <person name="Song I."/>
            <person name="Kim S."/>
            <person name="Choi T."/>
            <person name="Kim D."/>
            <person name="Ryu S."/>
            <person name="Kim W."/>
        </authorList>
    </citation>
    <scope>NUCLEOTIDE SEQUENCE [LARGE SCALE GENOMIC DNA]</scope>
    <source>
        <tissue evidence="2">Muscle</tissue>
    </source>
</reference>
<evidence type="ECO:0000256" key="1">
    <source>
        <dbReference type="SAM" id="MobiDB-lite"/>
    </source>
</evidence>
<accession>A0A5B7I590</accession>
<organism evidence="2 3">
    <name type="scientific">Portunus trituberculatus</name>
    <name type="common">Swimming crab</name>
    <name type="synonym">Neptunus trituberculatus</name>
    <dbReference type="NCBI Taxonomy" id="210409"/>
    <lineage>
        <taxon>Eukaryota</taxon>
        <taxon>Metazoa</taxon>
        <taxon>Ecdysozoa</taxon>
        <taxon>Arthropoda</taxon>
        <taxon>Crustacea</taxon>
        <taxon>Multicrustacea</taxon>
        <taxon>Malacostraca</taxon>
        <taxon>Eumalacostraca</taxon>
        <taxon>Eucarida</taxon>
        <taxon>Decapoda</taxon>
        <taxon>Pleocyemata</taxon>
        <taxon>Brachyura</taxon>
        <taxon>Eubrachyura</taxon>
        <taxon>Portunoidea</taxon>
        <taxon>Portunidae</taxon>
        <taxon>Portuninae</taxon>
        <taxon>Portunus</taxon>
    </lineage>
</organism>
<dbReference type="EMBL" id="VSRR010049631">
    <property type="protein sequence ID" value="MPC78892.1"/>
    <property type="molecule type" value="Genomic_DNA"/>
</dbReference>
<comment type="caution">
    <text evidence="2">The sequence shown here is derived from an EMBL/GenBank/DDBJ whole genome shotgun (WGS) entry which is preliminary data.</text>
</comment>
<gene>
    <name evidence="2" type="ORF">E2C01_073395</name>
</gene>
<name>A0A5B7I590_PORTR</name>
<proteinExistence type="predicted"/>
<sequence>MGVRCACDGEREVPWVGLRDDRQQRVASTALLDVLPCSVTLSRRGHHTTAPSLSVPRGHAVHASTRQL</sequence>
<protein>
    <submittedName>
        <fullName evidence="2">Uncharacterized protein</fullName>
    </submittedName>
</protein>